<keyword evidence="2" id="KW-0540">Nuclease</keyword>
<evidence type="ECO:0000259" key="1">
    <source>
        <dbReference type="Pfam" id="PF04471"/>
    </source>
</evidence>
<dbReference type="RefSeq" id="WP_131018232.1">
    <property type="nucleotide sequence ID" value="NZ_SIRE01000036.1"/>
</dbReference>
<comment type="caution">
    <text evidence="2">The sequence shown here is derived from an EMBL/GenBank/DDBJ whole genome shotgun (WGS) entry which is preliminary data.</text>
</comment>
<feature type="domain" description="Restriction endonuclease type IV Mrr" evidence="1">
    <location>
        <begin position="256"/>
        <end position="386"/>
    </location>
</feature>
<dbReference type="GO" id="GO:0004519">
    <property type="term" value="F:endonuclease activity"/>
    <property type="evidence" value="ECO:0007669"/>
    <property type="project" value="UniProtKB-KW"/>
</dbReference>
<gene>
    <name evidence="2" type="ORF">EYB31_34910</name>
</gene>
<dbReference type="AlphaFoldDB" id="A0A4Q9DGS2"/>
<dbReference type="Proteomes" id="UP000293142">
    <property type="component" value="Unassembled WGS sequence"/>
</dbReference>
<evidence type="ECO:0000313" key="2">
    <source>
        <dbReference type="EMBL" id="TBL69770.1"/>
    </source>
</evidence>
<dbReference type="Gene3D" id="3.40.1350.10">
    <property type="match status" value="1"/>
</dbReference>
<dbReference type="GO" id="GO:0003677">
    <property type="term" value="F:DNA binding"/>
    <property type="evidence" value="ECO:0007669"/>
    <property type="project" value="InterPro"/>
</dbReference>
<dbReference type="EMBL" id="SIRE01000036">
    <property type="protein sequence ID" value="TBL69770.1"/>
    <property type="molecule type" value="Genomic_DNA"/>
</dbReference>
<dbReference type="InterPro" id="IPR007560">
    <property type="entry name" value="Restrct_endonuc_IV_Mrr"/>
</dbReference>
<dbReference type="Pfam" id="PF04471">
    <property type="entry name" value="Mrr_cat"/>
    <property type="match status" value="1"/>
</dbReference>
<proteinExistence type="predicted"/>
<organism evidence="2 3">
    <name type="scientific">Paenibacillus thalictri</name>
    <dbReference type="NCBI Taxonomy" id="2527873"/>
    <lineage>
        <taxon>Bacteria</taxon>
        <taxon>Bacillati</taxon>
        <taxon>Bacillota</taxon>
        <taxon>Bacilli</taxon>
        <taxon>Bacillales</taxon>
        <taxon>Paenibacillaceae</taxon>
        <taxon>Paenibacillus</taxon>
    </lineage>
</organism>
<reference evidence="2 3" key="1">
    <citation type="submission" date="2019-02" db="EMBL/GenBank/DDBJ databases">
        <title>Paenibacillus sp. nov., isolated from surface-sterilized tissue of Thalictrum simplex L.</title>
        <authorList>
            <person name="Tuo L."/>
        </authorList>
    </citation>
    <scope>NUCLEOTIDE SEQUENCE [LARGE SCALE GENOMIC DNA]</scope>
    <source>
        <strain evidence="2 3">N2SHLJ1</strain>
    </source>
</reference>
<dbReference type="GO" id="GO:0009307">
    <property type="term" value="P:DNA restriction-modification system"/>
    <property type="evidence" value="ECO:0007669"/>
    <property type="project" value="InterPro"/>
</dbReference>
<keyword evidence="2" id="KW-0378">Hydrolase</keyword>
<accession>A0A4Q9DGS2</accession>
<keyword evidence="2" id="KW-0255">Endonuclease</keyword>
<name>A0A4Q9DGS2_9BACL</name>
<keyword evidence="3" id="KW-1185">Reference proteome</keyword>
<evidence type="ECO:0000313" key="3">
    <source>
        <dbReference type="Proteomes" id="UP000293142"/>
    </source>
</evidence>
<sequence length="400" mass="46105">MVGQSSSSLDRAIRTFEAAEANLGKLERIWEQVRGIISDGLVINSSPMEYDDLRRSYSHILSHLPKIDDWKPSAEPYDLFSILQNRIDAREIDEISAIYSIEQWIEEPGTELKEYRFRFDLKRRKLIRDAVSKMFNEINVILAELKETYGNEEDYIKLNDTHEWNQLNDRVRELNTLLGSSVSRPQRWNDLLKHLSTGELGGLKDIIRHDWPTVKDSLMKSLYDQNDPIPTGIEDLSNLVAEKPSGTVVTKLNWDRLLPDEFERLIYSLISSEDGYENPDWLMHTNAPDRGRDLSVTRVLKDGLSGVIRRRVLLQCKHYLTKSITPTDVALLKDQIKLWEPPRIDVVVFATSGRFTADAVASIERHNQSDSALAIEMWPESHLENLLAKRPALIAEFQLR</sequence>
<protein>
    <submittedName>
        <fullName evidence="2">Restriction endonuclease</fullName>
    </submittedName>
</protein>
<dbReference type="InterPro" id="IPR011856">
    <property type="entry name" value="tRNA_endonuc-like_dom_sf"/>
</dbReference>
<dbReference type="OrthoDB" id="7593424at2"/>